<sequence>MREAAFNVRTDRKWMRQRLLKRQNGERHRDKKRDMVQNEVLLTEEEERQVTAVGIRKKIDKMCWEAAISMKLSWSNIWRADAQTISFFLCLVHDILNKPQDTDKN</sequence>
<evidence type="ECO:0000313" key="2">
    <source>
        <dbReference type="Proteomes" id="UP001195483"/>
    </source>
</evidence>
<reference evidence="1" key="3">
    <citation type="submission" date="2023-05" db="EMBL/GenBank/DDBJ databases">
        <authorList>
            <person name="Smith C.H."/>
        </authorList>
    </citation>
    <scope>NUCLEOTIDE SEQUENCE</scope>
    <source>
        <strain evidence="1">CHS0354</strain>
        <tissue evidence="1">Mantle</tissue>
    </source>
</reference>
<protein>
    <submittedName>
        <fullName evidence="1">Uncharacterized protein</fullName>
    </submittedName>
</protein>
<accession>A0AAE0RWR2</accession>
<dbReference type="EMBL" id="JAEAOA010001939">
    <property type="protein sequence ID" value="KAK3580864.1"/>
    <property type="molecule type" value="Genomic_DNA"/>
</dbReference>
<dbReference type="Proteomes" id="UP001195483">
    <property type="component" value="Unassembled WGS sequence"/>
</dbReference>
<keyword evidence="2" id="KW-1185">Reference proteome</keyword>
<proteinExistence type="predicted"/>
<name>A0AAE0RWR2_9BIVA</name>
<evidence type="ECO:0000313" key="1">
    <source>
        <dbReference type="EMBL" id="KAK3580864.1"/>
    </source>
</evidence>
<organism evidence="1 2">
    <name type="scientific">Potamilus streckersoni</name>
    <dbReference type="NCBI Taxonomy" id="2493646"/>
    <lineage>
        <taxon>Eukaryota</taxon>
        <taxon>Metazoa</taxon>
        <taxon>Spiralia</taxon>
        <taxon>Lophotrochozoa</taxon>
        <taxon>Mollusca</taxon>
        <taxon>Bivalvia</taxon>
        <taxon>Autobranchia</taxon>
        <taxon>Heteroconchia</taxon>
        <taxon>Palaeoheterodonta</taxon>
        <taxon>Unionida</taxon>
        <taxon>Unionoidea</taxon>
        <taxon>Unionidae</taxon>
        <taxon>Ambleminae</taxon>
        <taxon>Lampsilini</taxon>
        <taxon>Potamilus</taxon>
    </lineage>
</organism>
<gene>
    <name evidence="1" type="ORF">CHS0354_032925</name>
</gene>
<reference evidence="1" key="1">
    <citation type="journal article" date="2021" name="Genome Biol. Evol.">
        <title>A High-Quality Reference Genome for a Parasitic Bivalve with Doubly Uniparental Inheritance (Bivalvia: Unionida).</title>
        <authorList>
            <person name="Smith C.H."/>
        </authorList>
    </citation>
    <scope>NUCLEOTIDE SEQUENCE</scope>
    <source>
        <strain evidence="1">CHS0354</strain>
    </source>
</reference>
<dbReference type="AlphaFoldDB" id="A0AAE0RWR2"/>
<comment type="caution">
    <text evidence="1">The sequence shown here is derived from an EMBL/GenBank/DDBJ whole genome shotgun (WGS) entry which is preliminary data.</text>
</comment>
<reference evidence="1" key="2">
    <citation type="journal article" date="2021" name="Genome Biol. Evol.">
        <title>Developing a high-quality reference genome for a parasitic bivalve with doubly uniparental inheritance (Bivalvia: Unionida).</title>
        <authorList>
            <person name="Smith C.H."/>
        </authorList>
    </citation>
    <scope>NUCLEOTIDE SEQUENCE</scope>
    <source>
        <strain evidence="1">CHS0354</strain>
        <tissue evidence="1">Mantle</tissue>
    </source>
</reference>